<evidence type="ECO:0000313" key="1">
    <source>
        <dbReference type="EMBL" id="ACS86196.1"/>
    </source>
</evidence>
<name>C6C8Z6_MUSP7</name>
<keyword evidence="2" id="KW-1185">Reference proteome</keyword>
<dbReference type="eggNOG" id="ENOG5033FDB">
    <property type="taxonomic scope" value="Bacteria"/>
</dbReference>
<accession>C6C8Z6</accession>
<evidence type="ECO:0000313" key="2">
    <source>
        <dbReference type="Proteomes" id="UP000002734"/>
    </source>
</evidence>
<dbReference type="STRING" id="579405.Dd703_2414"/>
<proteinExistence type="predicted"/>
<dbReference type="KEGG" id="dda:Dd703_2414"/>
<dbReference type="AlphaFoldDB" id="C6C8Z6"/>
<protein>
    <submittedName>
        <fullName evidence="1">Uncharacterized protein</fullName>
    </submittedName>
</protein>
<gene>
    <name evidence="1" type="ordered locus">Dd703_2414</name>
</gene>
<dbReference type="Proteomes" id="UP000002734">
    <property type="component" value="Chromosome"/>
</dbReference>
<dbReference type="RefSeq" id="WP_015854103.1">
    <property type="nucleotide sequence ID" value="NC_012880.1"/>
</dbReference>
<dbReference type="EMBL" id="CP001654">
    <property type="protein sequence ID" value="ACS86196.1"/>
    <property type="molecule type" value="Genomic_DNA"/>
</dbReference>
<sequence length="269" mass="31861">MNNPSIANPERYFITQGSFKSLTYQFHVLFSNVTVELCHKYYDNDNLRLLLTDNDFIQLWLTHALFTELDSRFIEEARKKRTNMQLLFDSHSAPKYHKFADCSAMHNDYINFEIPPEIEKKGMQAILACKQFAYENRHILNSDEQKFIDRLTARFMLVNPPKKLTGKNTGRYEFTSKSLEEIKVFINETVERAKALMNENREVYNKRYKPAKHLDRESDDVKLWLMELKPALMMALFHYGIKKFGPADFSFEKSFLEICRFEPCKICCK</sequence>
<dbReference type="HOGENOM" id="CLU_1033394_0_0_6"/>
<reference evidence="1" key="1">
    <citation type="submission" date="2009-06" db="EMBL/GenBank/DDBJ databases">
        <title>Complete sequence of Dickeya dadantii Ech703.</title>
        <authorList>
            <consortium name="US DOE Joint Genome Institute"/>
            <person name="Lucas S."/>
            <person name="Copeland A."/>
            <person name="Lapidus A."/>
            <person name="Glavina del Rio T."/>
            <person name="Dalin E."/>
            <person name="Tice H."/>
            <person name="Bruce D."/>
            <person name="Goodwin L."/>
            <person name="Pitluck S."/>
            <person name="Chertkov O."/>
            <person name="Brettin T."/>
            <person name="Detter J.C."/>
            <person name="Han C."/>
            <person name="Larimer F."/>
            <person name="Land M."/>
            <person name="Hauser L."/>
            <person name="Kyrpides N."/>
            <person name="Mikhailova N."/>
            <person name="Balakrishnan V."/>
            <person name="Glasner J."/>
            <person name="Perna N.T."/>
        </authorList>
    </citation>
    <scope>NUCLEOTIDE SEQUENCE [LARGE SCALE GENOMIC DNA]</scope>
    <source>
        <strain evidence="1">Ech703</strain>
    </source>
</reference>
<organism evidence="1 2">
    <name type="scientific">Musicola paradisiaca (strain Ech703)</name>
    <name type="common">Dickeya paradisiaca</name>
    <name type="synonym">Dickeya dadantii</name>
    <dbReference type="NCBI Taxonomy" id="579405"/>
    <lineage>
        <taxon>Bacteria</taxon>
        <taxon>Pseudomonadati</taxon>
        <taxon>Pseudomonadota</taxon>
        <taxon>Gammaproteobacteria</taxon>
        <taxon>Enterobacterales</taxon>
        <taxon>Pectobacteriaceae</taxon>
        <taxon>Musicola</taxon>
    </lineage>
</organism>